<dbReference type="NCBIfam" id="TIGR03689">
    <property type="entry name" value="pup_AAA"/>
    <property type="match status" value="1"/>
</dbReference>
<dbReference type="InterPro" id="IPR012340">
    <property type="entry name" value="NA-bd_OB-fold"/>
</dbReference>
<keyword evidence="9" id="KW-1185">Reference proteome</keyword>
<dbReference type="HAMAP" id="MF_02112">
    <property type="entry name" value="ARC_ATPase"/>
    <property type="match status" value="1"/>
</dbReference>
<dbReference type="InterPro" id="IPR003960">
    <property type="entry name" value="ATPase_AAA_CS"/>
</dbReference>
<evidence type="ECO:0000256" key="6">
    <source>
        <dbReference type="SAM" id="MobiDB-lite"/>
    </source>
</evidence>
<dbReference type="InterPro" id="IPR032501">
    <property type="entry name" value="Prot_ATP_ID_OB_2nd"/>
</dbReference>
<gene>
    <name evidence="4" type="primary">arc</name>
    <name evidence="8" type="ORF">J2S70_000101</name>
</gene>
<dbReference type="Gene3D" id="2.40.50.140">
    <property type="entry name" value="Nucleic acid-binding proteins"/>
    <property type="match status" value="2"/>
</dbReference>
<dbReference type="PROSITE" id="PS00674">
    <property type="entry name" value="AAA"/>
    <property type="match status" value="1"/>
</dbReference>
<keyword evidence="8" id="KW-0647">Proteasome</keyword>
<dbReference type="PANTHER" id="PTHR23077:SF144">
    <property type="entry name" value="PROTEASOME-ASSOCIATED ATPASE"/>
    <property type="match status" value="1"/>
</dbReference>
<feature type="domain" description="AAA+ ATPase" evidence="7">
    <location>
        <begin position="219"/>
        <end position="373"/>
    </location>
</feature>
<keyword evidence="3 4" id="KW-0175">Coiled coil</keyword>
<dbReference type="InterPro" id="IPR003959">
    <property type="entry name" value="ATPase_AAA_core"/>
</dbReference>
<accession>A0ABT9NDQ0</accession>
<name>A0ABT9NDQ0_9ACTO</name>
<dbReference type="InterPro" id="IPR027417">
    <property type="entry name" value="P-loop_NTPase"/>
</dbReference>
<evidence type="ECO:0000313" key="9">
    <source>
        <dbReference type="Proteomes" id="UP001243212"/>
    </source>
</evidence>
<dbReference type="Pfam" id="PF17758">
    <property type="entry name" value="Prot_ATP_ID_OB_N"/>
    <property type="match status" value="1"/>
</dbReference>
<evidence type="ECO:0000256" key="1">
    <source>
        <dbReference type="ARBA" id="ARBA00022741"/>
    </source>
</evidence>
<dbReference type="GO" id="GO:0000502">
    <property type="term" value="C:proteasome complex"/>
    <property type="evidence" value="ECO:0007669"/>
    <property type="project" value="UniProtKB-KW"/>
</dbReference>
<sequence>MNEQGEIFGLQEALASLEEKNDRLAEALQKSRRRIQDLSQQVEKLSEPPGSTATFVSADHERHEVYAVVNGRKMVLSASTLVELGKIRPGQELLLNEALVVVGVESYERTGEIVTVKLVIDSERALVQVHADDERVMRISGRLQDQQVRVGDTVLADTKAGFILEHVERPDVEHLLLEEIPDVSYEDIGGLDEQIEQIKDTVELPFEQPELYREHGLKPPKGVLLYGPPGTGKTLIARAVATSLAEKISKRDGQDRSRSYFLNIKGPQLLDKYVGETERQIREIFSRARDRAASGIPVVIFFDEMEALFRTRGSGVSSDVETTVVPQLLAEIDGVEQLDNVIVIGASNREDMIDPAILRPGRLDVKIRIERPNRAGAADILLKYLTPNLPIHSDEIARHGSAQAAVRAMAQACVDELFERSARNEFIEVTYADGSKDILYMCDFVSGAMLAAIVDRAKKRAIKDLLSSGERGIRQQHLLDALAEEARENEDLTQMTNPDEWSRVHGRGSGKRVTYVKPLVERKMDDDVVEPASEQVPDEPVHATSAPDLSEPTDTTGVPDWRNMVVPTETKERPVEQWDNVVRKGLI</sequence>
<dbReference type="Gene3D" id="3.40.50.300">
    <property type="entry name" value="P-loop containing nucleotide triphosphate hydrolases"/>
    <property type="match status" value="1"/>
</dbReference>
<comment type="subunit">
    <text evidence="4">Homohexamer. Assembles into a hexameric ring structure.</text>
</comment>
<reference evidence="8 9" key="1">
    <citation type="submission" date="2023-07" db="EMBL/GenBank/DDBJ databases">
        <title>Sequencing the genomes of 1000 actinobacteria strains.</title>
        <authorList>
            <person name="Klenk H.-P."/>
        </authorList>
    </citation>
    <scope>NUCLEOTIDE SEQUENCE [LARGE SCALE GENOMIC DNA]</scope>
    <source>
        <strain evidence="8 9">DSM 17163</strain>
    </source>
</reference>
<dbReference type="SMART" id="SM00382">
    <property type="entry name" value="AAA"/>
    <property type="match status" value="1"/>
</dbReference>
<dbReference type="InterPro" id="IPR022482">
    <property type="entry name" value="Proteasome_ATPase"/>
</dbReference>
<dbReference type="Proteomes" id="UP001243212">
    <property type="component" value="Unassembled WGS sequence"/>
</dbReference>
<evidence type="ECO:0000256" key="5">
    <source>
        <dbReference type="RuleBase" id="RU003651"/>
    </source>
</evidence>
<dbReference type="EMBL" id="JAUSQX010000001">
    <property type="protein sequence ID" value="MDP9805519.1"/>
    <property type="molecule type" value="Genomic_DNA"/>
</dbReference>
<dbReference type="Pfam" id="PF00004">
    <property type="entry name" value="AAA"/>
    <property type="match status" value="1"/>
</dbReference>
<dbReference type="RefSeq" id="WP_307681798.1">
    <property type="nucleotide sequence ID" value="NZ_JAUSQX010000001.1"/>
</dbReference>
<evidence type="ECO:0000256" key="3">
    <source>
        <dbReference type="ARBA" id="ARBA00023054"/>
    </source>
</evidence>
<dbReference type="InterPro" id="IPR041626">
    <property type="entry name" value="Prot_ATP_ID_OB_N"/>
</dbReference>
<proteinExistence type="inferred from homology"/>
<dbReference type="Gene3D" id="1.20.5.170">
    <property type="match status" value="1"/>
</dbReference>
<dbReference type="SUPFAM" id="SSF52540">
    <property type="entry name" value="P-loop containing nucleoside triphosphate hydrolases"/>
    <property type="match status" value="1"/>
</dbReference>
<organism evidence="8 9">
    <name type="scientific">Trueperella bonasi</name>
    <dbReference type="NCBI Taxonomy" id="312286"/>
    <lineage>
        <taxon>Bacteria</taxon>
        <taxon>Bacillati</taxon>
        <taxon>Actinomycetota</taxon>
        <taxon>Actinomycetes</taxon>
        <taxon>Actinomycetales</taxon>
        <taxon>Actinomycetaceae</taxon>
        <taxon>Trueperella</taxon>
    </lineage>
</organism>
<dbReference type="PANTHER" id="PTHR23077">
    <property type="entry name" value="AAA-FAMILY ATPASE"/>
    <property type="match status" value="1"/>
</dbReference>
<evidence type="ECO:0000259" key="7">
    <source>
        <dbReference type="SMART" id="SM00382"/>
    </source>
</evidence>
<comment type="similarity">
    <text evidence="4 5">Belongs to the AAA ATPase family.</text>
</comment>
<protein>
    <recommendedName>
        <fullName evidence="4">AAA ATPase forming ring-shaped complexes</fullName>
        <shortName evidence="4">ARC</shortName>
    </recommendedName>
</protein>
<dbReference type="InterPro" id="IPR050168">
    <property type="entry name" value="AAA_ATPase_domain"/>
</dbReference>
<dbReference type="Pfam" id="PF16450">
    <property type="entry name" value="Prot_ATP_ID_OB_C"/>
    <property type="match status" value="1"/>
</dbReference>
<keyword evidence="1 4" id="KW-0547">Nucleotide-binding</keyword>
<comment type="caution">
    <text evidence="8">The sequence shown here is derived from an EMBL/GenBank/DDBJ whole genome shotgun (WGS) entry which is preliminary data.</text>
</comment>
<feature type="coiled-coil region" evidence="4">
    <location>
        <begin position="7"/>
        <end position="41"/>
    </location>
</feature>
<evidence type="ECO:0000313" key="8">
    <source>
        <dbReference type="EMBL" id="MDP9805519.1"/>
    </source>
</evidence>
<dbReference type="InterPro" id="IPR003593">
    <property type="entry name" value="AAA+_ATPase"/>
</dbReference>
<feature type="region of interest" description="Disordered" evidence="6">
    <location>
        <begin position="525"/>
        <end position="587"/>
    </location>
</feature>
<evidence type="ECO:0000256" key="2">
    <source>
        <dbReference type="ARBA" id="ARBA00022840"/>
    </source>
</evidence>
<keyword evidence="2 4" id="KW-0067">ATP-binding</keyword>
<feature type="binding site" evidence="4">
    <location>
        <begin position="230"/>
        <end position="235"/>
    </location>
    <ligand>
        <name>ATP</name>
        <dbReference type="ChEBI" id="CHEBI:30616"/>
    </ligand>
</feature>
<evidence type="ECO:0000256" key="4">
    <source>
        <dbReference type="HAMAP-Rule" id="MF_02112"/>
    </source>
</evidence>